<dbReference type="GO" id="GO:0046872">
    <property type="term" value="F:metal ion binding"/>
    <property type="evidence" value="ECO:0007669"/>
    <property type="project" value="UniProtKB-KW"/>
</dbReference>
<feature type="active site" description="Proton donor" evidence="8">
    <location>
        <position position="22"/>
    </location>
</feature>
<evidence type="ECO:0000256" key="4">
    <source>
        <dbReference type="ARBA" id="ARBA00022801"/>
    </source>
</evidence>
<feature type="site" description="Stabilizes the phosphoryl group" evidence="9">
    <location>
        <position position="114"/>
    </location>
</feature>
<feature type="binding site" evidence="10">
    <location>
        <position position="20"/>
    </location>
    <ligand>
        <name>Mg(2+)</name>
        <dbReference type="ChEBI" id="CHEBI:18420"/>
    </ligand>
</feature>
<dbReference type="PANTHER" id="PTHR42891">
    <property type="entry name" value="D-GLYCERO-BETA-D-MANNO-HEPTOSE-1,7-BISPHOSPHATE 7-PHOSPHATASE"/>
    <property type="match status" value="1"/>
</dbReference>
<evidence type="ECO:0000256" key="3">
    <source>
        <dbReference type="ARBA" id="ARBA00022723"/>
    </source>
</evidence>
<evidence type="ECO:0000256" key="1">
    <source>
        <dbReference type="ARBA" id="ARBA00004496"/>
    </source>
</evidence>
<dbReference type="Pfam" id="PF13242">
    <property type="entry name" value="Hydrolase_like"/>
    <property type="match status" value="1"/>
</dbReference>
<keyword evidence="5 7" id="KW-0119">Carbohydrate metabolism</keyword>
<keyword evidence="12" id="KW-1185">Reference proteome</keyword>
<accession>A0A1I4S5C4</accession>
<dbReference type="Proteomes" id="UP000199611">
    <property type="component" value="Unassembled WGS sequence"/>
</dbReference>
<dbReference type="Gene3D" id="3.40.50.1000">
    <property type="entry name" value="HAD superfamily/HAD-like"/>
    <property type="match status" value="1"/>
</dbReference>
<feature type="site" description="Stabilizes the phosphoryl group" evidence="9">
    <location>
        <position position="63"/>
    </location>
</feature>
<keyword evidence="2 7" id="KW-0963">Cytoplasm</keyword>
<comment type="cofactor">
    <cofactor evidence="10">
        <name>Zn(2+)</name>
        <dbReference type="ChEBI" id="CHEBI:29105"/>
    </cofactor>
</comment>
<dbReference type="GO" id="GO:0005975">
    <property type="term" value="P:carbohydrate metabolic process"/>
    <property type="evidence" value="ECO:0007669"/>
    <property type="project" value="InterPro"/>
</dbReference>
<dbReference type="SUPFAM" id="SSF56784">
    <property type="entry name" value="HAD-like"/>
    <property type="match status" value="1"/>
</dbReference>
<evidence type="ECO:0000313" key="11">
    <source>
        <dbReference type="EMBL" id="SFM59692.1"/>
    </source>
</evidence>
<evidence type="ECO:0000256" key="10">
    <source>
        <dbReference type="PIRSR" id="PIRSR004682-4"/>
    </source>
</evidence>
<dbReference type="InterPro" id="IPR036412">
    <property type="entry name" value="HAD-like_sf"/>
</dbReference>
<organism evidence="11 12">
    <name type="scientific">Thermodesulforhabdus norvegica</name>
    <dbReference type="NCBI Taxonomy" id="39841"/>
    <lineage>
        <taxon>Bacteria</taxon>
        <taxon>Pseudomonadati</taxon>
        <taxon>Thermodesulfobacteriota</taxon>
        <taxon>Syntrophobacteria</taxon>
        <taxon>Syntrophobacterales</taxon>
        <taxon>Thermodesulforhabdaceae</taxon>
        <taxon>Thermodesulforhabdus</taxon>
    </lineage>
</organism>
<dbReference type="CDD" id="cd07503">
    <property type="entry name" value="HAD_HisB-N"/>
    <property type="match status" value="1"/>
</dbReference>
<dbReference type="EMBL" id="FOUU01000002">
    <property type="protein sequence ID" value="SFM59692.1"/>
    <property type="molecule type" value="Genomic_DNA"/>
</dbReference>
<proteinExistence type="inferred from homology"/>
<dbReference type="EC" id="3.1.3.-" evidence="7"/>
<feature type="site" description="Contributes to substrate recognition" evidence="9">
    <location>
        <position position="113"/>
    </location>
</feature>
<comment type="cofactor">
    <cofactor evidence="10">
        <name>Mg(2+)</name>
        <dbReference type="ChEBI" id="CHEBI:18420"/>
    </cofactor>
</comment>
<gene>
    <name evidence="11" type="ORF">SAMN05660836_00768</name>
</gene>
<sequence>MIVWIDPIRIRLRKKTIFLDRDGVINEDREYYVKRPDEFVLYPEAATALRLFLQLGFQLIIISNQSGLGRGIISWDNFQKIHNIMIKRLSFYGCPPAAVFYCPHRPEDNCFCRKPRPGMLVEAISNFDIPSLECFFIGDRKTDMEAATQAGCRGIRIVRKGRRTPKNRFEVQNLLEAVSLITKFRLQGD</sequence>
<evidence type="ECO:0000256" key="2">
    <source>
        <dbReference type="ARBA" id="ARBA00022490"/>
    </source>
</evidence>
<evidence type="ECO:0000256" key="9">
    <source>
        <dbReference type="PIRSR" id="PIRSR004682-3"/>
    </source>
</evidence>
<comment type="subcellular location">
    <subcellularLocation>
        <location evidence="1 7">Cytoplasm</location>
    </subcellularLocation>
</comment>
<evidence type="ECO:0000256" key="7">
    <source>
        <dbReference type="PIRNR" id="PIRNR004682"/>
    </source>
</evidence>
<dbReference type="InterPro" id="IPR004446">
    <property type="entry name" value="Heptose_bisP_phosphatase"/>
</dbReference>
<dbReference type="PANTHER" id="PTHR42891:SF1">
    <property type="entry name" value="D-GLYCERO-BETA-D-MANNO-HEPTOSE-1,7-BISPHOSPHATE 7-PHOSPHATASE"/>
    <property type="match status" value="1"/>
</dbReference>
<evidence type="ECO:0000256" key="5">
    <source>
        <dbReference type="ARBA" id="ARBA00023277"/>
    </source>
</evidence>
<feature type="binding site" evidence="10">
    <location>
        <position position="104"/>
    </location>
    <ligand>
        <name>Zn(2+)</name>
        <dbReference type="ChEBI" id="CHEBI:29105"/>
    </ligand>
</feature>
<protein>
    <recommendedName>
        <fullName evidence="6 7">D,D-heptose 1,7-bisphosphate phosphatase</fullName>
        <ecNumber evidence="7">3.1.3.-</ecNumber>
    </recommendedName>
</protein>
<dbReference type="InterPro" id="IPR023214">
    <property type="entry name" value="HAD_sf"/>
</dbReference>
<dbReference type="PIRSF" id="PIRSF004682">
    <property type="entry name" value="GmhB"/>
    <property type="match status" value="1"/>
</dbReference>
<feature type="binding site" evidence="10">
    <location>
        <position position="112"/>
    </location>
    <ligand>
        <name>Zn(2+)</name>
        <dbReference type="ChEBI" id="CHEBI:29105"/>
    </ligand>
</feature>
<evidence type="ECO:0000256" key="8">
    <source>
        <dbReference type="PIRSR" id="PIRSR004682-1"/>
    </source>
</evidence>
<dbReference type="NCBIfam" id="TIGR01656">
    <property type="entry name" value="Histidinol-ppas"/>
    <property type="match status" value="1"/>
</dbReference>
<name>A0A1I4S5C4_9BACT</name>
<dbReference type="RefSeq" id="WP_093393621.1">
    <property type="nucleotide sequence ID" value="NZ_FOUU01000002.1"/>
</dbReference>
<dbReference type="InterPro" id="IPR006543">
    <property type="entry name" value="Histidinol-phos"/>
</dbReference>
<reference evidence="11 12" key="1">
    <citation type="submission" date="2016-10" db="EMBL/GenBank/DDBJ databases">
        <authorList>
            <person name="de Groot N.N."/>
        </authorList>
    </citation>
    <scope>NUCLEOTIDE SEQUENCE [LARGE SCALE GENOMIC DNA]</scope>
    <source>
        <strain evidence="11 12">DSM 9990</strain>
    </source>
</reference>
<dbReference type="GO" id="GO:0016791">
    <property type="term" value="F:phosphatase activity"/>
    <property type="evidence" value="ECO:0007669"/>
    <property type="project" value="InterPro"/>
</dbReference>
<feature type="binding site" evidence="10">
    <location>
        <position position="102"/>
    </location>
    <ligand>
        <name>Zn(2+)</name>
        <dbReference type="ChEBI" id="CHEBI:29105"/>
    </ligand>
</feature>
<dbReference type="InterPro" id="IPR006549">
    <property type="entry name" value="HAD-SF_hydro_IIIA"/>
</dbReference>
<feature type="active site" description="Nucleophile" evidence="8">
    <location>
        <position position="20"/>
    </location>
</feature>
<keyword evidence="10" id="KW-0460">Magnesium</keyword>
<keyword evidence="4 7" id="KW-0378">Hydrolase</keyword>
<dbReference type="GO" id="GO:0005737">
    <property type="term" value="C:cytoplasm"/>
    <property type="evidence" value="ECO:0007669"/>
    <property type="project" value="UniProtKB-SubCell"/>
</dbReference>
<feature type="binding site" evidence="10">
    <location>
        <position position="110"/>
    </location>
    <ligand>
        <name>Zn(2+)</name>
        <dbReference type="ChEBI" id="CHEBI:29105"/>
    </ligand>
</feature>
<feature type="binding site" evidence="10">
    <location>
        <position position="22"/>
    </location>
    <ligand>
        <name>Mg(2+)</name>
        <dbReference type="ChEBI" id="CHEBI:18420"/>
    </ligand>
</feature>
<dbReference type="NCBIfam" id="TIGR01662">
    <property type="entry name" value="HAD-SF-IIIA"/>
    <property type="match status" value="1"/>
</dbReference>
<evidence type="ECO:0000256" key="6">
    <source>
        <dbReference type="ARBA" id="ARBA00031828"/>
    </source>
</evidence>
<dbReference type="AlphaFoldDB" id="A0A1I4S5C4"/>
<dbReference type="STRING" id="39841.SAMN05660836_00768"/>
<comment type="similarity">
    <text evidence="7">Belongs to the gmhB family.</text>
</comment>
<feature type="binding site" evidence="10">
    <location>
        <position position="139"/>
    </location>
    <ligand>
        <name>Mg(2+)</name>
        <dbReference type="ChEBI" id="CHEBI:18420"/>
    </ligand>
</feature>
<keyword evidence="10" id="KW-0862">Zinc</keyword>
<evidence type="ECO:0000313" key="12">
    <source>
        <dbReference type="Proteomes" id="UP000199611"/>
    </source>
</evidence>
<dbReference type="OrthoDB" id="9814110at2"/>
<keyword evidence="3 10" id="KW-0479">Metal-binding</keyword>